<reference evidence="2 3" key="1">
    <citation type="submission" date="2020-08" db="EMBL/GenBank/DDBJ databases">
        <title>A Genomic Blueprint of the Chicken Gut Microbiome.</title>
        <authorList>
            <person name="Gilroy R."/>
            <person name="Ravi A."/>
            <person name="Getino M."/>
            <person name="Pursley I."/>
            <person name="Horton D.L."/>
            <person name="Alikhan N.-F."/>
            <person name="Baker D."/>
            <person name="Gharbi K."/>
            <person name="Hall N."/>
            <person name="Watson M."/>
            <person name="Adriaenssens E.M."/>
            <person name="Foster-Nyarko E."/>
            <person name="Jarju S."/>
            <person name="Secka A."/>
            <person name="Antonio M."/>
            <person name="Oren A."/>
            <person name="Chaudhuri R."/>
            <person name="La Ragione R.M."/>
            <person name="Hildebrand F."/>
            <person name="Pallen M.J."/>
        </authorList>
    </citation>
    <scope>NUCLEOTIDE SEQUENCE [LARGE SCALE GENOMIC DNA]</scope>
    <source>
        <strain evidence="2 3">Sa2BVA9</strain>
    </source>
</reference>
<evidence type="ECO:0000256" key="1">
    <source>
        <dbReference type="SAM" id="Phobius"/>
    </source>
</evidence>
<accession>A0ABR8T3G6</accession>
<feature type="transmembrane region" description="Helical" evidence="1">
    <location>
        <begin position="64"/>
        <end position="82"/>
    </location>
</feature>
<evidence type="ECO:0000313" key="3">
    <source>
        <dbReference type="Proteomes" id="UP000608071"/>
    </source>
</evidence>
<protein>
    <recommendedName>
        <fullName evidence="4">PrgI family protein</fullName>
    </recommendedName>
</protein>
<gene>
    <name evidence="2" type="ORF">H9647_19765</name>
</gene>
<comment type="caution">
    <text evidence="2">The sequence shown here is derived from an EMBL/GenBank/DDBJ whole genome shotgun (WGS) entry which is preliminary data.</text>
</comment>
<evidence type="ECO:0008006" key="4">
    <source>
        <dbReference type="Google" id="ProtNLM"/>
    </source>
</evidence>
<keyword evidence="1" id="KW-0812">Transmembrane</keyword>
<dbReference type="EMBL" id="JACSQL010000011">
    <property type="protein sequence ID" value="MBD7970307.1"/>
    <property type="molecule type" value="Genomic_DNA"/>
</dbReference>
<dbReference type="Proteomes" id="UP000608071">
    <property type="component" value="Unassembled WGS sequence"/>
</dbReference>
<keyword evidence="1" id="KW-0472">Membrane</keyword>
<dbReference type="RefSeq" id="WP_191803267.1">
    <property type="nucleotide sequence ID" value="NZ_JACSQL010000011.1"/>
</dbReference>
<organism evidence="2 3">
    <name type="scientific">Paenibacillus gallinarum</name>
    <dbReference type="NCBI Taxonomy" id="2762232"/>
    <lineage>
        <taxon>Bacteria</taxon>
        <taxon>Bacillati</taxon>
        <taxon>Bacillota</taxon>
        <taxon>Bacilli</taxon>
        <taxon>Bacillales</taxon>
        <taxon>Paenibacillaceae</taxon>
        <taxon>Paenibacillus</taxon>
    </lineage>
</organism>
<proteinExistence type="predicted"/>
<keyword evidence="1" id="KW-1133">Transmembrane helix</keyword>
<name>A0ABR8T3G6_9BACL</name>
<evidence type="ECO:0000313" key="2">
    <source>
        <dbReference type="EMBL" id="MBD7970307.1"/>
    </source>
</evidence>
<keyword evidence="3" id="KW-1185">Reference proteome</keyword>
<feature type="transmembrane region" description="Helical" evidence="1">
    <location>
        <begin position="39"/>
        <end position="58"/>
    </location>
</feature>
<sequence>MAKTRFKIPTTLDATYFDMEFNLQSKSGVGINRPVSAKIILSVLLSGFGWFYLVAQTFVGKGGFPVIMGFTICWTILSVLLIKADKTNRMGIELIFSMLNYLPKSGRYVPVRMSDSVYRFQELLNIKDVDPEDGMIHYLDGQIGHAYHIVGSASALMFDQDKQRVLDKVDSFYRKLPVGVEVIYDTVNEGHIVDEQLAAVAETKANLKVKSKGLNVLLDEQRDILKYAINDQQGLTSLHQYLIVRAPSEAALSEFENLLIGDVENDGLMFRLAKTLSYEEMERYLGSVIKVLDQ</sequence>